<dbReference type="Proteomes" id="UP000886808">
    <property type="component" value="Unassembled WGS sequence"/>
</dbReference>
<comment type="subcellular location">
    <subcellularLocation>
        <location evidence="1">Membrane</location>
        <topology evidence="1">Multi-pass membrane protein</topology>
    </subcellularLocation>
</comment>
<evidence type="ECO:0000256" key="5">
    <source>
        <dbReference type="SAM" id="Phobius"/>
    </source>
</evidence>
<gene>
    <name evidence="6" type="ORF">H9746_03640</name>
</gene>
<dbReference type="PANTHER" id="PTHR30249">
    <property type="entry name" value="PUTATIVE SEROTONIN TRANSPORTER"/>
    <property type="match status" value="1"/>
</dbReference>
<dbReference type="EMBL" id="DXIE01000026">
    <property type="protein sequence ID" value="HIV61926.1"/>
    <property type="molecule type" value="Genomic_DNA"/>
</dbReference>
<keyword evidence="3 5" id="KW-1133">Transmembrane helix</keyword>
<accession>A0A9D1PGX9</accession>
<reference evidence="6" key="1">
    <citation type="journal article" date="2021" name="PeerJ">
        <title>Extensive microbial diversity within the chicken gut microbiome revealed by metagenomics and culture.</title>
        <authorList>
            <person name="Gilroy R."/>
            <person name="Ravi A."/>
            <person name="Getino M."/>
            <person name="Pursley I."/>
            <person name="Horton D.L."/>
            <person name="Alikhan N.F."/>
            <person name="Baker D."/>
            <person name="Gharbi K."/>
            <person name="Hall N."/>
            <person name="Watson M."/>
            <person name="Adriaenssens E.M."/>
            <person name="Foster-Nyarko E."/>
            <person name="Jarju S."/>
            <person name="Secka A."/>
            <person name="Antonio M."/>
            <person name="Oren A."/>
            <person name="Chaudhuri R.R."/>
            <person name="La Ragione R."/>
            <person name="Hildebrand F."/>
            <person name="Pallen M.J."/>
        </authorList>
    </citation>
    <scope>NUCLEOTIDE SEQUENCE</scope>
    <source>
        <strain evidence="6">CHK193-4272</strain>
    </source>
</reference>
<reference evidence="6" key="2">
    <citation type="submission" date="2021-04" db="EMBL/GenBank/DDBJ databases">
        <authorList>
            <person name="Gilroy R."/>
        </authorList>
    </citation>
    <scope>NUCLEOTIDE SEQUENCE</scope>
    <source>
        <strain evidence="6">CHK193-4272</strain>
    </source>
</reference>
<evidence type="ECO:0000256" key="3">
    <source>
        <dbReference type="ARBA" id="ARBA00022989"/>
    </source>
</evidence>
<dbReference type="Pfam" id="PF04172">
    <property type="entry name" value="LrgB"/>
    <property type="match status" value="1"/>
</dbReference>
<name>A0A9D1PGX9_9FIRM</name>
<feature type="transmembrane region" description="Helical" evidence="5">
    <location>
        <begin position="61"/>
        <end position="81"/>
    </location>
</feature>
<dbReference type="InterPro" id="IPR007300">
    <property type="entry name" value="CidB/LrgB"/>
</dbReference>
<feature type="transmembrane region" description="Helical" evidence="5">
    <location>
        <begin position="209"/>
        <end position="229"/>
    </location>
</feature>
<proteinExistence type="predicted"/>
<evidence type="ECO:0000256" key="1">
    <source>
        <dbReference type="ARBA" id="ARBA00004141"/>
    </source>
</evidence>
<evidence type="ECO:0000256" key="4">
    <source>
        <dbReference type="ARBA" id="ARBA00023136"/>
    </source>
</evidence>
<evidence type="ECO:0000256" key="2">
    <source>
        <dbReference type="ARBA" id="ARBA00022692"/>
    </source>
</evidence>
<protein>
    <submittedName>
        <fullName evidence="6">LrgB family protein</fullName>
    </submittedName>
</protein>
<keyword evidence="2 5" id="KW-0812">Transmembrane</keyword>
<sequence length="230" mass="23291">MYNALTSPIACLALSLLAYSLGLWINEKTKSPFANPLLISCLIVGAVIVIFKIPLETYNEGGGVLTLCLTPATIALAVPIYRQLEILKKHLLPILAGALVGSIVSIGSVYILGNLFGLDAQIVKSLLPKSVTTPIGVALSSSLGGLTAVTSLAIIITGIIGAVCLPAVLKLFGFKHPVATGISIGTASHAVGTSSALQLGEIEGAMSGLAIGIAGLITAIIISVGSAILL</sequence>
<feature type="transmembrane region" description="Helical" evidence="5">
    <location>
        <begin position="6"/>
        <end position="25"/>
    </location>
</feature>
<evidence type="ECO:0000313" key="7">
    <source>
        <dbReference type="Proteomes" id="UP000886808"/>
    </source>
</evidence>
<feature type="transmembrane region" description="Helical" evidence="5">
    <location>
        <begin position="137"/>
        <end position="165"/>
    </location>
</feature>
<feature type="transmembrane region" description="Helical" evidence="5">
    <location>
        <begin position="93"/>
        <end position="117"/>
    </location>
</feature>
<dbReference type="AlphaFoldDB" id="A0A9D1PGX9"/>
<dbReference type="PANTHER" id="PTHR30249:SF0">
    <property type="entry name" value="PLASTIDAL GLYCOLATE_GLYCERATE TRANSLOCATOR 1, CHLOROPLASTIC"/>
    <property type="match status" value="1"/>
</dbReference>
<evidence type="ECO:0000313" key="6">
    <source>
        <dbReference type="EMBL" id="HIV61926.1"/>
    </source>
</evidence>
<feature type="transmembrane region" description="Helical" evidence="5">
    <location>
        <begin position="37"/>
        <end position="55"/>
    </location>
</feature>
<organism evidence="6 7">
    <name type="scientific">Candidatus Butyricicoccus avistercoris</name>
    <dbReference type="NCBI Taxonomy" id="2838518"/>
    <lineage>
        <taxon>Bacteria</taxon>
        <taxon>Bacillati</taxon>
        <taxon>Bacillota</taxon>
        <taxon>Clostridia</taxon>
        <taxon>Eubacteriales</taxon>
        <taxon>Butyricicoccaceae</taxon>
        <taxon>Butyricicoccus</taxon>
    </lineage>
</organism>
<comment type="caution">
    <text evidence="6">The sequence shown here is derived from an EMBL/GenBank/DDBJ whole genome shotgun (WGS) entry which is preliminary data.</text>
</comment>
<dbReference type="GO" id="GO:0016020">
    <property type="term" value="C:membrane"/>
    <property type="evidence" value="ECO:0007669"/>
    <property type="project" value="UniProtKB-SubCell"/>
</dbReference>
<keyword evidence="4 5" id="KW-0472">Membrane</keyword>